<dbReference type="Gene3D" id="3.40.50.300">
    <property type="entry name" value="P-loop containing nucleotide triphosphate hydrolases"/>
    <property type="match status" value="1"/>
</dbReference>
<keyword evidence="6" id="KW-0234">DNA repair</keyword>
<evidence type="ECO:0000256" key="3">
    <source>
        <dbReference type="ARBA" id="ARBA00022763"/>
    </source>
</evidence>
<dbReference type="Gene3D" id="3.40.1170.10">
    <property type="entry name" value="DNA repair protein MutS, domain I"/>
    <property type="match status" value="1"/>
</dbReference>
<dbReference type="PROSITE" id="PS00486">
    <property type="entry name" value="DNA_MISMATCH_REPAIR_2"/>
    <property type="match status" value="1"/>
</dbReference>
<dbReference type="EMBL" id="WHVB01000006">
    <property type="protein sequence ID" value="KAF8482101.1"/>
    <property type="molecule type" value="Genomic_DNA"/>
</dbReference>
<feature type="domain" description="DNA mismatch repair proteins mutS family" evidence="8">
    <location>
        <begin position="897"/>
        <end position="913"/>
    </location>
</feature>
<feature type="compositionally biased region" description="Polar residues" evidence="7">
    <location>
        <begin position="117"/>
        <end position="129"/>
    </location>
</feature>
<organism evidence="9 10">
    <name type="scientific">Russula ochroleuca</name>
    <dbReference type="NCBI Taxonomy" id="152965"/>
    <lineage>
        <taxon>Eukaryota</taxon>
        <taxon>Fungi</taxon>
        <taxon>Dikarya</taxon>
        <taxon>Basidiomycota</taxon>
        <taxon>Agaricomycotina</taxon>
        <taxon>Agaricomycetes</taxon>
        <taxon>Russulales</taxon>
        <taxon>Russulaceae</taxon>
        <taxon>Russula</taxon>
    </lineage>
</organism>
<feature type="compositionally biased region" description="Polar residues" evidence="7">
    <location>
        <begin position="27"/>
        <end position="37"/>
    </location>
</feature>
<keyword evidence="4" id="KW-0067">ATP-binding</keyword>
<dbReference type="InterPro" id="IPR007860">
    <property type="entry name" value="DNA_mmatch_repair_MutS_con_dom"/>
</dbReference>
<gene>
    <name evidence="9" type="ORF">DFH94DRAFT_420517</name>
</gene>
<dbReference type="SUPFAM" id="SSF48334">
    <property type="entry name" value="DNA repair protein MutS, domain III"/>
    <property type="match status" value="1"/>
</dbReference>
<reference evidence="9" key="1">
    <citation type="submission" date="2019-10" db="EMBL/GenBank/DDBJ databases">
        <authorList>
            <consortium name="DOE Joint Genome Institute"/>
            <person name="Kuo A."/>
            <person name="Miyauchi S."/>
            <person name="Kiss E."/>
            <person name="Drula E."/>
            <person name="Kohler A."/>
            <person name="Sanchez-Garcia M."/>
            <person name="Andreopoulos B."/>
            <person name="Barry K.W."/>
            <person name="Bonito G."/>
            <person name="Buee M."/>
            <person name="Carver A."/>
            <person name="Chen C."/>
            <person name="Cichocki N."/>
            <person name="Clum A."/>
            <person name="Culley D."/>
            <person name="Crous P.W."/>
            <person name="Fauchery L."/>
            <person name="Girlanda M."/>
            <person name="Hayes R."/>
            <person name="Keri Z."/>
            <person name="LaButti K."/>
            <person name="Lipzen A."/>
            <person name="Lombard V."/>
            <person name="Magnuson J."/>
            <person name="Maillard F."/>
            <person name="Morin E."/>
            <person name="Murat C."/>
            <person name="Nolan M."/>
            <person name="Ohm R."/>
            <person name="Pangilinan J."/>
            <person name="Pereira M."/>
            <person name="Perotto S."/>
            <person name="Peter M."/>
            <person name="Riley R."/>
            <person name="Sitrit Y."/>
            <person name="Stielow B."/>
            <person name="Szollosi G."/>
            <person name="Zifcakova L."/>
            <person name="Stursova M."/>
            <person name="Spatafora J.W."/>
            <person name="Tedersoo L."/>
            <person name="Vaario L.-M."/>
            <person name="Yamada A."/>
            <person name="Yan M."/>
            <person name="Wang P."/>
            <person name="Xu J."/>
            <person name="Bruns T."/>
            <person name="Baldrian P."/>
            <person name="Vilgalys R."/>
            <person name="Henrissat B."/>
            <person name="Grigoriev I.V."/>
            <person name="Hibbett D."/>
            <person name="Nagy L.G."/>
            <person name="Martin F.M."/>
        </authorList>
    </citation>
    <scope>NUCLEOTIDE SEQUENCE</scope>
    <source>
        <strain evidence="9">Prilba</strain>
    </source>
</reference>
<feature type="compositionally biased region" description="Polar residues" evidence="7">
    <location>
        <begin position="148"/>
        <end position="158"/>
    </location>
</feature>
<evidence type="ECO:0000256" key="6">
    <source>
        <dbReference type="ARBA" id="ARBA00023204"/>
    </source>
</evidence>
<dbReference type="GO" id="GO:0140664">
    <property type="term" value="F:ATP-dependent DNA damage sensor activity"/>
    <property type="evidence" value="ECO:0007669"/>
    <property type="project" value="InterPro"/>
</dbReference>
<dbReference type="InterPro" id="IPR016151">
    <property type="entry name" value="DNA_mismatch_repair_MutS_N"/>
</dbReference>
<dbReference type="GO" id="GO:0043504">
    <property type="term" value="P:mitochondrial DNA repair"/>
    <property type="evidence" value="ECO:0007669"/>
    <property type="project" value="TreeGrafter"/>
</dbReference>
<keyword evidence="10" id="KW-1185">Reference proteome</keyword>
<evidence type="ECO:0000256" key="5">
    <source>
        <dbReference type="ARBA" id="ARBA00023125"/>
    </source>
</evidence>
<dbReference type="AlphaFoldDB" id="A0A9P5MYV8"/>
<evidence type="ECO:0000313" key="10">
    <source>
        <dbReference type="Proteomes" id="UP000759537"/>
    </source>
</evidence>
<evidence type="ECO:0000256" key="7">
    <source>
        <dbReference type="SAM" id="MobiDB-lite"/>
    </source>
</evidence>
<dbReference type="GO" id="GO:0030983">
    <property type="term" value="F:mismatched DNA binding"/>
    <property type="evidence" value="ECO:0007669"/>
    <property type="project" value="InterPro"/>
</dbReference>
<evidence type="ECO:0000256" key="1">
    <source>
        <dbReference type="ARBA" id="ARBA00006271"/>
    </source>
</evidence>
<dbReference type="InterPro" id="IPR036678">
    <property type="entry name" value="MutS_con_dom_sf"/>
</dbReference>
<dbReference type="SUPFAM" id="SSF52540">
    <property type="entry name" value="P-loop containing nucleoside triphosphate hydrolases"/>
    <property type="match status" value="1"/>
</dbReference>
<name>A0A9P5MYV8_9AGAM</name>
<keyword evidence="5" id="KW-0238">DNA-binding</keyword>
<evidence type="ECO:0000313" key="9">
    <source>
        <dbReference type="EMBL" id="KAF8482101.1"/>
    </source>
</evidence>
<dbReference type="Pfam" id="PF00488">
    <property type="entry name" value="MutS_V"/>
    <property type="match status" value="1"/>
</dbReference>
<dbReference type="GO" id="GO:0005524">
    <property type="term" value="F:ATP binding"/>
    <property type="evidence" value="ECO:0007669"/>
    <property type="project" value="UniProtKB-KW"/>
</dbReference>
<dbReference type="NCBIfam" id="NF003810">
    <property type="entry name" value="PRK05399.1"/>
    <property type="match status" value="1"/>
</dbReference>
<dbReference type="SMART" id="SM00534">
    <property type="entry name" value="MUTSac"/>
    <property type="match status" value="1"/>
</dbReference>
<evidence type="ECO:0000256" key="2">
    <source>
        <dbReference type="ARBA" id="ARBA00022741"/>
    </source>
</evidence>
<accession>A0A9P5MYV8</accession>
<feature type="region of interest" description="Disordered" evidence="7">
    <location>
        <begin position="593"/>
        <end position="612"/>
    </location>
</feature>
<dbReference type="InterPro" id="IPR007696">
    <property type="entry name" value="DNA_mismatch_repair_MutS_core"/>
</dbReference>
<keyword evidence="2" id="KW-0547">Nucleotide-binding</keyword>
<comment type="caution">
    <text evidence="9">The sequence shown here is derived from an EMBL/GenBank/DDBJ whole genome shotgun (WGS) entry which is preliminary data.</text>
</comment>
<dbReference type="InterPro" id="IPR027417">
    <property type="entry name" value="P-loop_NTPase"/>
</dbReference>
<proteinExistence type="inferred from homology"/>
<feature type="compositionally biased region" description="Low complexity" evidence="7">
    <location>
        <begin position="74"/>
        <end position="87"/>
    </location>
</feature>
<dbReference type="Pfam" id="PF05188">
    <property type="entry name" value="MutS_II"/>
    <property type="match status" value="1"/>
</dbReference>
<dbReference type="Gene3D" id="3.30.420.110">
    <property type="entry name" value="MutS, connector domain"/>
    <property type="match status" value="1"/>
</dbReference>
<dbReference type="InterPro" id="IPR036187">
    <property type="entry name" value="DNA_mismatch_repair_MutS_sf"/>
</dbReference>
<dbReference type="SUPFAM" id="SSF55271">
    <property type="entry name" value="DNA repair protein MutS, domain I"/>
    <property type="match status" value="1"/>
</dbReference>
<sequence>MLSSTRHALNHRHILPTSLHYRSYSKPTTASAVSKPTVTKKKYSELPALHPREYALISNTHHARHPHIPESGISNSSSTLSQPLSQSDLRVGPIASSTQRARRRHVRRNDDSEDTNIPESTDPSNSTPHARNAAARQKRSRKAFSPAPTDSPTTNQPRNQLATEILENLSKFPHCILLTRVGQFYESYFGQAAEVSSLLNIKLTSRKWDKQSVLMCGFPVIQLQRHLKTLVQQNHRFVALCEEFARPVPPGIKPSYDRRVVRIVTPGTLIDEPFLNHHENNYLMAISPAASPSPTEHDDLGLAWLDVSTGEFFTKSTTVECLYDDIVRIHPREVVLPRKMESVDPCPVRAIARGEGFVVSYFDTASSTHLQSLSHVPDASVDVRDPTATILSSQESSAVSILTGYLQSNLLEYTPSLSAPRKEADKARMEIDAHTLKSLEIRDGVHGSGGIGTLLGCVKRTVTSSGTRLLSRWLCSPSTSLSEINTRQSIVALFHALPHFRRDLRDRLRGVDDVARVVQKFLLGRGNTDDVLTIGTAISVWSFVKSRLSLERKLHSKEGDHDSEREWACIHALISQIEDLPGLERKIQASMDPTRLGSSLESTEEDTISPQELSAEDKWQLGHRWTINPEFSEELSALHTKFQRLMRRREDLESDLQRHYVAPSLTLRSSPLQGLHVHIAKSKRDAARAKASTAFTVISESNSTCCLFHQGWTQLGSELLETSQSIASAEKAAFEALRNEVKMHEVQLRRNAQVIDELDVALGFASLAADMHFTRPQISDSRSFHVVNGRHPTVEVGLLSSGRAFTPNTVSLCPDSQLHVITGPNMAGKSTLLRQTALIAILAQSGSFVPADHAEVGIVDRLFSRVGAKDDLFRDRSTFMVEMLETADILRKATPNSLVIMDEVGRGTSVRDGLAIAFAVVHHLYFKNDCRALFATHFHELTDMLGCTLDYRGAGVFRKVGFFCTDVEETELGTFAYSHRLRPGVNKESHGLKVAQLAGMPPSAVAVASEAISRLKSDVWIPSFDGRALKALGDSLTSDVGPFPEL</sequence>
<feature type="region of interest" description="Disordered" evidence="7">
    <location>
        <begin position="27"/>
        <end position="46"/>
    </location>
</feature>
<dbReference type="Proteomes" id="UP000759537">
    <property type="component" value="Unassembled WGS sequence"/>
</dbReference>
<protein>
    <submittedName>
        <fullName evidence="9">Muts domain V-domain-containing protein</fullName>
    </submittedName>
</protein>
<dbReference type="Pfam" id="PF05192">
    <property type="entry name" value="MutS_III"/>
    <property type="match status" value="1"/>
</dbReference>
<dbReference type="GO" id="GO:0005634">
    <property type="term" value="C:nucleus"/>
    <property type="evidence" value="ECO:0007669"/>
    <property type="project" value="TreeGrafter"/>
</dbReference>
<dbReference type="PANTHER" id="PTHR11361:SF34">
    <property type="entry name" value="DNA MISMATCH REPAIR PROTEIN MSH1, MITOCHONDRIAL"/>
    <property type="match status" value="1"/>
</dbReference>
<dbReference type="GO" id="GO:0006298">
    <property type="term" value="P:mismatch repair"/>
    <property type="evidence" value="ECO:0007669"/>
    <property type="project" value="InterPro"/>
</dbReference>
<dbReference type="GO" id="GO:0005739">
    <property type="term" value="C:mitochondrion"/>
    <property type="evidence" value="ECO:0007669"/>
    <property type="project" value="TreeGrafter"/>
</dbReference>
<dbReference type="InterPro" id="IPR007695">
    <property type="entry name" value="DNA_mismatch_repair_MutS-lik_N"/>
</dbReference>
<dbReference type="Pfam" id="PF01624">
    <property type="entry name" value="MutS_I"/>
    <property type="match status" value="1"/>
</dbReference>
<dbReference type="InterPro" id="IPR045076">
    <property type="entry name" value="MutS"/>
</dbReference>
<dbReference type="SMART" id="SM00533">
    <property type="entry name" value="MUTSd"/>
    <property type="match status" value="1"/>
</dbReference>
<dbReference type="PIRSF" id="PIRSF037677">
    <property type="entry name" value="DNA_mis_repair_Msh6"/>
    <property type="match status" value="1"/>
</dbReference>
<evidence type="ECO:0000259" key="8">
    <source>
        <dbReference type="PROSITE" id="PS00486"/>
    </source>
</evidence>
<keyword evidence="3" id="KW-0227">DNA damage</keyword>
<dbReference type="SUPFAM" id="SSF53150">
    <property type="entry name" value="DNA repair protein MutS, domain II"/>
    <property type="match status" value="1"/>
</dbReference>
<dbReference type="FunFam" id="3.40.50.300:FF:001238">
    <property type="entry name" value="DNA mismatch repair protein"/>
    <property type="match status" value="1"/>
</dbReference>
<evidence type="ECO:0000256" key="4">
    <source>
        <dbReference type="ARBA" id="ARBA00022840"/>
    </source>
</evidence>
<dbReference type="OrthoDB" id="2534523at2759"/>
<comment type="similarity">
    <text evidence="1">Belongs to the DNA mismatch repair MutS family.</text>
</comment>
<dbReference type="InterPro" id="IPR017261">
    <property type="entry name" value="DNA_mismatch_repair_MutS/MSH"/>
</dbReference>
<dbReference type="Gene3D" id="1.10.1420.10">
    <property type="match status" value="2"/>
</dbReference>
<dbReference type="PANTHER" id="PTHR11361">
    <property type="entry name" value="DNA MISMATCH REPAIR PROTEIN MUTS FAMILY MEMBER"/>
    <property type="match status" value="1"/>
</dbReference>
<dbReference type="InterPro" id="IPR000432">
    <property type="entry name" value="DNA_mismatch_repair_MutS_C"/>
</dbReference>
<reference evidence="9" key="2">
    <citation type="journal article" date="2020" name="Nat. Commun.">
        <title>Large-scale genome sequencing of mycorrhizal fungi provides insights into the early evolution of symbiotic traits.</title>
        <authorList>
            <person name="Miyauchi S."/>
            <person name="Kiss E."/>
            <person name="Kuo A."/>
            <person name="Drula E."/>
            <person name="Kohler A."/>
            <person name="Sanchez-Garcia M."/>
            <person name="Morin E."/>
            <person name="Andreopoulos B."/>
            <person name="Barry K.W."/>
            <person name="Bonito G."/>
            <person name="Buee M."/>
            <person name="Carver A."/>
            <person name="Chen C."/>
            <person name="Cichocki N."/>
            <person name="Clum A."/>
            <person name="Culley D."/>
            <person name="Crous P.W."/>
            <person name="Fauchery L."/>
            <person name="Girlanda M."/>
            <person name="Hayes R.D."/>
            <person name="Keri Z."/>
            <person name="LaButti K."/>
            <person name="Lipzen A."/>
            <person name="Lombard V."/>
            <person name="Magnuson J."/>
            <person name="Maillard F."/>
            <person name="Murat C."/>
            <person name="Nolan M."/>
            <person name="Ohm R.A."/>
            <person name="Pangilinan J."/>
            <person name="Pereira M.F."/>
            <person name="Perotto S."/>
            <person name="Peter M."/>
            <person name="Pfister S."/>
            <person name="Riley R."/>
            <person name="Sitrit Y."/>
            <person name="Stielow J.B."/>
            <person name="Szollosi G."/>
            <person name="Zifcakova L."/>
            <person name="Stursova M."/>
            <person name="Spatafora J.W."/>
            <person name="Tedersoo L."/>
            <person name="Vaario L.M."/>
            <person name="Yamada A."/>
            <person name="Yan M."/>
            <person name="Wang P."/>
            <person name="Xu J."/>
            <person name="Bruns T."/>
            <person name="Baldrian P."/>
            <person name="Vilgalys R."/>
            <person name="Dunand C."/>
            <person name="Henrissat B."/>
            <person name="Grigoriev I.V."/>
            <person name="Hibbett D."/>
            <person name="Nagy L.G."/>
            <person name="Martin F.M."/>
        </authorList>
    </citation>
    <scope>NUCLEOTIDE SEQUENCE</scope>
    <source>
        <strain evidence="9">Prilba</strain>
    </source>
</reference>
<feature type="region of interest" description="Disordered" evidence="7">
    <location>
        <begin position="64"/>
        <end position="158"/>
    </location>
</feature>